<dbReference type="KEGG" id="qso:IRL76_07495"/>
<dbReference type="GO" id="GO:0003824">
    <property type="term" value="F:catalytic activity"/>
    <property type="evidence" value="ECO:0007669"/>
    <property type="project" value="InterPro"/>
</dbReference>
<dbReference type="PANTHER" id="PTHR30212:SF2">
    <property type="entry name" value="PROTEIN YIIM"/>
    <property type="match status" value="1"/>
</dbReference>
<evidence type="ECO:0000259" key="1">
    <source>
        <dbReference type="PROSITE" id="PS51340"/>
    </source>
</evidence>
<dbReference type="EMBL" id="CP064654">
    <property type="protein sequence ID" value="QPC97754.1"/>
    <property type="molecule type" value="Genomic_DNA"/>
</dbReference>
<dbReference type="InterPro" id="IPR005163">
    <property type="entry name" value="Tri_helical_YiiM-like"/>
</dbReference>
<dbReference type="Proteomes" id="UP000594459">
    <property type="component" value="Chromosome"/>
</dbReference>
<proteinExistence type="predicted"/>
<dbReference type="InterPro" id="IPR005302">
    <property type="entry name" value="MoCF_Sase_C"/>
</dbReference>
<dbReference type="InterPro" id="IPR052353">
    <property type="entry name" value="Benzoxazolinone_Detox_Enz"/>
</dbReference>
<dbReference type="GO" id="GO:0030151">
    <property type="term" value="F:molybdenum ion binding"/>
    <property type="evidence" value="ECO:0007669"/>
    <property type="project" value="InterPro"/>
</dbReference>
<dbReference type="PANTHER" id="PTHR30212">
    <property type="entry name" value="PROTEIN YIIM"/>
    <property type="match status" value="1"/>
</dbReference>
<dbReference type="RefSeq" id="WP_200980766.1">
    <property type="nucleotide sequence ID" value="NZ_CP064654.1"/>
</dbReference>
<evidence type="ECO:0000313" key="2">
    <source>
        <dbReference type="EMBL" id="QPC97754.1"/>
    </source>
</evidence>
<dbReference type="Pfam" id="PF03475">
    <property type="entry name" value="YiiM_3-alpha"/>
    <property type="match status" value="1"/>
</dbReference>
<protein>
    <submittedName>
        <fullName evidence="2">MOSC domain-containing protein</fullName>
    </submittedName>
</protein>
<dbReference type="GO" id="GO:0030170">
    <property type="term" value="F:pyridoxal phosphate binding"/>
    <property type="evidence" value="ECO:0007669"/>
    <property type="project" value="InterPro"/>
</dbReference>
<organism evidence="2 3">
    <name type="scientific">Qipengyuania soli</name>
    <dbReference type="NCBI Taxonomy" id="2782568"/>
    <lineage>
        <taxon>Bacteria</taxon>
        <taxon>Pseudomonadati</taxon>
        <taxon>Pseudomonadota</taxon>
        <taxon>Alphaproteobacteria</taxon>
        <taxon>Sphingomonadales</taxon>
        <taxon>Erythrobacteraceae</taxon>
        <taxon>Qipengyuania</taxon>
    </lineage>
</organism>
<gene>
    <name evidence="2" type="ORF">IRL76_07495</name>
</gene>
<sequence>MSARLLALCTGAPSPLPDGKLSAIDKQERAGPIRIGRLGLDGDAQVDRKHHGGEHMAVHHYPADHYGYWRTELPAVARLGAPGAFGENLHVSGLTESDVLIGDRFRVGSALLEVSMGRQPCSTLARHFEQTDMVKRIVANGRCGWYYRVLEEGEAEAGDIFERVESGAPEWTVERAFALLFEPKRVPDRAEIEEFISLPALGPVWRKKAEAKIA</sequence>
<accession>A0A7S8F222</accession>
<dbReference type="SUPFAM" id="SSF50800">
    <property type="entry name" value="PK beta-barrel domain-like"/>
    <property type="match status" value="1"/>
</dbReference>
<keyword evidence="3" id="KW-1185">Reference proteome</keyword>
<dbReference type="InterPro" id="IPR011037">
    <property type="entry name" value="Pyrv_Knase-like_insert_dom_sf"/>
</dbReference>
<name>A0A7S8F222_9SPHN</name>
<dbReference type="PROSITE" id="PS51340">
    <property type="entry name" value="MOSC"/>
    <property type="match status" value="1"/>
</dbReference>
<evidence type="ECO:0000313" key="3">
    <source>
        <dbReference type="Proteomes" id="UP000594459"/>
    </source>
</evidence>
<feature type="domain" description="MOSC" evidence="1">
    <location>
        <begin position="27"/>
        <end position="164"/>
    </location>
</feature>
<dbReference type="Gene3D" id="2.40.33.20">
    <property type="entry name" value="PK beta-barrel domain-like"/>
    <property type="match status" value="1"/>
</dbReference>
<reference evidence="2 3" key="1">
    <citation type="submission" date="2020-11" db="EMBL/GenBank/DDBJ databases">
        <title>The genome sequence of Erythrobacter sp. 6D36.</title>
        <authorList>
            <person name="Liu Y."/>
        </authorList>
    </citation>
    <scope>NUCLEOTIDE SEQUENCE [LARGE SCALE GENOMIC DNA]</scope>
    <source>
        <strain evidence="2 3">6D36</strain>
    </source>
</reference>
<dbReference type="AlphaFoldDB" id="A0A7S8F222"/>
<dbReference type="Pfam" id="PF03473">
    <property type="entry name" value="MOSC"/>
    <property type="match status" value="1"/>
</dbReference>